<feature type="transmembrane region" description="Helical" evidence="2">
    <location>
        <begin position="301"/>
        <end position="323"/>
    </location>
</feature>
<proteinExistence type="predicted"/>
<organism evidence="4 5">
    <name type="scientific">Shewanella maritima</name>
    <dbReference type="NCBI Taxonomy" id="2520507"/>
    <lineage>
        <taxon>Bacteria</taxon>
        <taxon>Pseudomonadati</taxon>
        <taxon>Pseudomonadota</taxon>
        <taxon>Gammaproteobacteria</taxon>
        <taxon>Alteromonadales</taxon>
        <taxon>Shewanellaceae</taxon>
        <taxon>Shewanella</taxon>
    </lineage>
</organism>
<gene>
    <name evidence="4" type="ORF">EXU30_13525</name>
</gene>
<dbReference type="Pfam" id="PF01381">
    <property type="entry name" value="HTH_3"/>
    <property type="match status" value="1"/>
</dbReference>
<dbReference type="SUPFAM" id="SSF47413">
    <property type="entry name" value="lambda repressor-like DNA-binding domains"/>
    <property type="match status" value="1"/>
</dbReference>
<dbReference type="OrthoDB" id="9791537at2"/>
<keyword evidence="2" id="KW-1133">Transmembrane helix</keyword>
<accession>A0A411PJ20</accession>
<dbReference type="Proteomes" id="UP000291106">
    <property type="component" value="Chromosome"/>
</dbReference>
<dbReference type="PANTHER" id="PTHR46558:SF13">
    <property type="entry name" value="HTH-TYPE TRANSCRIPTIONAL REGULATOR IMMR"/>
    <property type="match status" value="1"/>
</dbReference>
<keyword evidence="2" id="KW-0472">Membrane</keyword>
<dbReference type="PANTHER" id="PTHR46558">
    <property type="entry name" value="TRACRIPTIONAL REGULATORY PROTEIN-RELATED-RELATED"/>
    <property type="match status" value="1"/>
</dbReference>
<dbReference type="InterPro" id="IPR001387">
    <property type="entry name" value="Cro/C1-type_HTH"/>
</dbReference>
<keyword evidence="2" id="KW-0812">Transmembrane</keyword>
<dbReference type="Gene3D" id="1.10.260.40">
    <property type="entry name" value="lambda repressor-like DNA-binding domains"/>
    <property type="match status" value="1"/>
</dbReference>
<evidence type="ECO:0000313" key="4">
    <source>
        <dbReference type="EMBL" id="QBF83601.1"/>
    </source>
</evidence>
<evidence type="ECO:0000256" key="1">
    <source>
        <dbReference type="ARBA" id="ARBA00023125"/>
    </source>
</evidence>
<dbReference type="GO" id="GO:0003677">
    <property type="term" value="F:DNA binding"/>
    <property type="evidence" value="ECO:0007669"/>
    <property type="project" value="UniProtKB-KW"/>
</dbReference>
<evidence type="ECO:0000259" key="3">
    <source>
        <dbReference type="PROSITE" id="PS50943"/>
    </source>
</evidence>
<dbReference type="PROSITE" id="PS50943">
    <property type="entry name" value="HTH_CROC1"/>
    <property type="match status" value="1"/>
</dbReference>
<keyword evidence="1" id="KW-0238">DNA-binding</keyword>
<feature type="transmembrane region" description="Helical" evidence="2">
    <location>
        <begin position="225"/>
        <end position="244"/>
    </location>
</feature>
<dbReference type="AlphaFoldDB" id="A0A411PJ20"/>
<feature type="transmembrane region" description="Helical" evidence="2">
    <location>
        <begin position="107"/>
        <end position="124"/>
    </location>
</feature>
<dbReference type="CDD" id="cd00093">
    <property type="entry name" value="HTH_XRE"/>
    <property type="match status" value="1"/>
</dbReference>
<dbReference type="InterPro" id="IPR010982">
    <property type="entry name" value="Lambda_DNA-bd_dom_sf"/>
</dbReference>
<protein>
    <submittedName>
        <fullName evidence="4">XRE family transcriptional regulator</fullName>
    </submittedName>
</protein>
<dbReference type="RefSeq" id="WP_130600877.1">
    <property type="nucleotide sequence ID" value="NZ_CP036200.1"/>
</dbReference>
<keyword evidence="5" id="KW-1185">Reference proteome</keyword>
<evidence type="ECO:0000256" key="2">
    <source>
        <dbReference type="SAM" id="Phobius"/>
    </source>
</evidence>
<dbReference type="SMART" id="SM00530">
    <property type="entry name" value="HTH_XRE"/>
    <property type="match status" value="1"/>
</dbReference>
<sequence>MILADKIIKLRKQLGWSQEELAEKVNVSRQSVSKWESASSIPDLNRIIMLAELFEVSTDFLLKDEHDTFEPSSQSSHQDANLHQVTIEEATRYVASKIEVANINTKGAILCVCSVVPLFFFLAMAETGRMGMTGDIAAAAGVVAILVLVSIAVSFFLKTNQFDKDIELIDNEKFELSYGVHSVFQEKLESYKPAYNRRLSIGIFLFIISFVPLMLGAILNCQSDTILMLMVVLMIMISTGIFVVSPASATFDAYNNILKESFANKEKSKRAKRAEKLAAFYWPLLVAVYLGWSLWTMNWGITWIVWPVGSVLYAALLGLMELFEKED</sequence>
<dbReference type="KEGG" id="smai:EXU30_13525"/>
<dbReference type="EMBL" id="CP036200">
    <property type="protein sequence ID" value="QBF83601.1"/>
    <property type="molecule type" value="Genomic_DNA"/>
</dbReference>
<feature type="transmembrane region" description="Helical" evidence="2">
    <location>
        <begin position="136"/>
        <end position="157"/>
    </location>
</feature>
<evidence type="ECO:0000313" key="5">
    <source>
        <dbReference type="Proteomes" id="UP000291106"/>
    </source>
</evidence>
<feature type="domain" description="HTH cro/C1-type" evidence="3">
    <location>
        <begin position="7"/>
        <end position="61"/>
    </location>
</feature>
<feature type="transmembrane region" description="Helical" evidence="2">
    <location>
        <begin position="199"/>
        <end position="219"/>
    </location>
</feature>
<reference evidence="4 5" key="1">
    <citation type="submission" date="2019-02" db="EMBL/GenBank/DDBJ databases">
        <title>Shewanella sp. D4-2 isolated from Dokdo Island.</title>
        <authorList>
            <person name="Baek K."/>
        </authorList>
    </citation>
    <scope>NUCLEOTIDE SEQUENCE [LARGE SCALE GENOMIC DNA]</scope>
    <source>
        <strain evidence="4 5">D4-2</strain>
    </source>
</reference>
<feature type="transmembrane region" description="Helical" evidence="2">
    <location>
        <begin position="277"/>
        <end position="295"/>
    </location>
</feature>
<name>A0A411PJ20_9GAMM</name>